<dbReference type="PATRIC" id="fig|1227492.4.peg.2692"/>
<name>M0AFU6_9EURY</name>
<feature type="transmembrane region" description="Helical" evidence="1">
    <location>
        <begin position="12"/>
        <end position="36"/>
    </location>
</feature>
<keyword evidence="3" id="KW-1185">Reference proteome</keyword>
<dbReference type="Proteomes" id="UP000011693">
    <property type="component" value="Unassembled WGS sequence"/>
</dbReference>
<keyword evidence="1" id="KW-0472">Membrane</keyword>
<evidence type="ECO:0008006" key="4">
    <source>
        <dbReference type="Google" id="ProtNLM"/>
    </source>
</evidence>
<dbReference type="OrthoDB" id="202569at2157"/>
<keyword evidence="1" id="KW-1133">Transmembrane helix</keyword>
<dbReference type="EMBL" id="AOIN01000069">
    <property type="protein sequence ID" value="ELY97266.1"/>
    <property type="molecule type" value="Genomic_DNA"/>
</dbReference>
<gene>
    <name evidence="2" type="ORF">C482_13570</name>
</gene>
<evidence type="ECO:0000256" key="1">
    <source>
        <dbReference type="SAM" id="Phobius"/>
    </source>
</evidence>
<dbReference type="Pfam" id="PF14221">
    <property type="entry name" value="DUF4330"/>
    <property type="match status" value="2"/>
</dbReference>
<organism evidence="2 3">
    <name type="scientific">Natrialba chahannaoensis JCM 10990</name>
    <dbReference type="NCBI Taxonomy" id="1227492"/>
    <lineage>
        <taxon>Archaea</taxon>
        <taxon>Methanobacteriati</taxon>
        <taxon>Methanobacteriota</taxon>
        <taxon>Stenosarchaea group</taxon>
        <taxon>Halobacteria</taxon>
        <taxon>Halobacteriales</taxon>
        <taxon>Natrialbaceae</taxon>
        <taxon>Natrialba</taxon>
    </lineage>
</organism>
<protein>
    <recommendedName>
        <fullName evidence="4">DUF4330 domain-containing protein</fullName>
    </recommendedName>
</protein>
<dbReference type="AlphaFoldDB" id="M0AFU6"/>
<dbReference type="RefSeq" id="WP_006168146.1">
    <property type="nucleotide sequence ID" value="NZ_AOIN01000069.1"/>
</dbReference>
<proteinExistence type="predicted"/>
<sequence>MALIDEDGNIFGVVNIVDALVVLMLLAVVVAGVALVMGTGGESGAGDSAGIDGESETRYVTFELGEQPDYVAERLAEGTVATIGGTNENVTVTDVYVTAPPPNEGPEALVRAEVDGTTRADAHNRDVFVVDDHQLRLGTSFQLDTGWYSTNGTVTAIDTDGETLNIESTTTTATVELSNIEPAVANEFSENMTETAYGETVATVTAVERESATIVAETEEGELYETEHPQNEDVTLTVELATTERDGVAGVYFRGDRLTAGSTIALDLESTTVSGTVTDLE</sequence>
<accession>M0AFU6</accession>
<evidence type="ECO:0000313" key="2">
    <source>
        <dbReference type="EMBL" id="ELY97266.1"/>
    </source>
</evidence>
<keyword evidence="1" id="KW-0812">Transmembrane</keyword>
<evidence type="ECO:0000313" key="3">
    <source>
        <dbReference type="Proteomes" id="UP000011693"/>
    </source>
</evidence>
<reference evidence="2 3" key="1">
    <citation type="journal article" date="2014" name="PLoS Genet.">
        <title>Phylogenetically driven sequencing of extremely halophilic archaea reveals strategies for static and dynamic osmo-response.</title>
        <authorList>
            <person name="Becker E.A."/>
            <person name="Seitzer P.M."/>
            <person name="Tritt A."/>
            <person name="Larsen D."/>
            <person name="Krusor M."/>
            <person name="Yao A.I."/>
            <person name="Wu D."/>
            <person name="Madern D."/>
            <person name="Eisen J.A."/>
            <person name="Darling A.E."/>
            <person name="Facciotti M.T."/>
        </authorList>
    </citation>
    <scope>NUCLEOTIDE SEQUENCE [LARGE SCALE GENOMIC DNA]</scope>
    <source>
        <strain evidence="2 3">JCM 10990</strain>
    </source>
</reference>
<comment type="caution">
    <text evidence="2">The sequence shown here is derived from an EMBL/GenBank/DDBJ whole genome shotgun (WGS) entry which is preliminary data.</text>
</comment>
<dbReference type="InterPro" id="IPR025480">
    <property type="entry name" value="DUF4330"/>
</dbReference>